<feature type="transmembrane region" description="Helical" evidence="1">
    <location>
        <begin position="29"/>
        <end position="58"/>
    </location>
</feature>
<evidence type="ECO:0000256" key="1">
    <source>
        <dbReference type="SAM" id="Phobius"/>
    </source>
</evidence>
<accession>A0AAE7NNH5</accession>
<name>A0AAE7NNH5_9BRAD</name>
<protein>
    <submittedName>
        <fullName evidence="2">Uncharacterized protein</fullName>
    </submittedName>
</protein>
<keyword evidence="1" id="KW-1133">Transmembrane helix</keyword>
<sequence>MGVFPIMTQETASEADVPAPRQRPDLLGIAYLGTIGIVMLAWICGLVWAAIAFFSWLVS</sequence>
<proteinExistence type="predicted"/>
<reference evidence="2 3" key="1">
    <citation type="submission" date="2018-06" db="EMBL/GenBank/DDBJ databases">
        <title>Comparative genomics of Bradyrhizobium nodulating Arachidis hypogaea.</title>
        <authorList>
            <person name="Li Y."/>
        </authorList>
    </citation>
    <scope>NUCLEOTIDE SEQUENCE [LARGE SCALE GENOMIC DNA]</scope>
    <source>
        <strain evidence="2 3">CCBAU 051107</strain>
    </source>
</reference>
<dbReference type="EMBL" id="CP030050">
    <property type="protein sequence ID" value="QOZ69179.1"/>
    <property type="molecule type" value="Genomic_DNA"/>
</dbReference>
<dbReference type="Proteomes" id="UP000594015">
    <property type="component" value="Chromosome"/>
</dbReference>
<keyword evidence="1" id="KW-0812">Transmembrane</keyword>
<dbReference type="KEGG" id="barh:WN72_24785"/>
<keyword evidence="1" id="KW-0472">Membrane</keyword>
<evidence type="ECO:0000313" key="2">
    <source>
        <dbReference type="EMBL" id="QOZ69179.1"/>
    </source>
</evidence>
<evidence type="ECO:0000313" key="3">
    <source>
        <dbReference type="Proteomes" id="UP000594015"/>
    </source>
</evidence>
<gene>
    <name evidence="2" type="ORF">WN72_24785</name>
</gene>
<organism evidence="2 3">
    <name type="scientific">Bradyrhizobium arachidis</name>
    <dbReference type="NCBI Taxonomy" id="858423"/>
    <lineage>
        <taxon>Bacteria</taxon>
        <taxon>Pseudomonadati</taxon>
        <taxon>Pseudomonadota</taxon>
        <taxon>Alphaproteobacteria</taxon>
        <taxon>Hyphomicrobiales</taxon>
        <taxon>Nitrobacteraceae</taxon>
        <taxon>Bradyrhizobium</taxon>
    </lineage>
</organism>
<dbReference type="AlphaFoldDB" id="A0AAE7NNH5"/>